<dbReference type="AlphaFoldDB" id="A0A4Q1BUZ4"/>
<dbReference type="VEuPathDB" id="FungiDB:TREMEDRAFT_61864"/>
<keyword evidence="2" id="KW-1133">Transmembrane helix</keyword>
<dbReference type="InParanoid" id="A0A4Q1BUZ4"/>
<comment type="caution">
    <text evidence="3">The sequence shown here is derived from an EMBL/GenBank/DDBJ whole genome shotgun (WGS) entry which is preliminary data.</text>
</comment>
<keyword evidence="4" id="KW-1185">Reference proteome</keyword>
<feature type="compositionally biased region" description="Polar residues" evidence="1">
    <location>
        <begin position="177"/>
        <end position="195"/>
    </location>
</feature>
<name>A0A4Q1BUZ4_TREME</name>
<dbReference type="EMBL" id="SDIL01000004">
    <property type="protein sequence ID" value="RXK41963.1"/>
    <property type="molecule type" value="Genomic_DNA"/>
</dbReference>
<feature type="compositionally biased region" description="Basic and acidic residues" evidence="1">
    <location>
        <begin position="260"/>
        <end position="274"/>
    </location>
</feature>
<feature type="compositionally biased region" description="Polar residues" evidence="1">
    <location>
        <begin position="97"/>
        <end position="112"/>
    </location>
</feature>
<evidence type="ECO:0008006" key="5">
    <source>
        <dbReference type="Google" id="ProtNLM"/>
    </source>
</evidence>
<keyword evidence="2" id="KW-0472">Membrane</keyword>
<keyword evidence="2" id="KW-0812">Transmembrane</keyword>
<evidence type="ECO:0000313" key="3">
    <source>
        <dbReference type="EMBL" id="RXK41963.1"/>
    </source>
</evidence>
<evidence type="ECO:0000313" key="4">
    <source>
        <dbReference type="Proteomes" id="UP000289152"/>
    </source>
</evidence>
<dbReference type="OrthoDB" id="2575053at2759"/>
<protein>
    <recommendedName>
        <fullName evidence="5">Transmembrane protein</fullName>
    </recommendedName>
</protein>
<feature type="transmembrane region" description="Helical" evidence="2">
    <location>
        <begin position="52"/>
        <end position="74"/>
    </location>
</feature>
<evidence type="ECO:0000256" key="1">
    <source>
        <dbReference type="SAM" id="MobiDB-lite"/>
    </source>
</evidence>
<feature type="region of interest" description="Disordered" evidence="1">
    <location>
        <begin position="85"/>
        <end position="354"/>
    </location>
</feature>
<proteinExistence type="predicted"/>
<accession>A0A4Q1BUZ4</accession>
<evidence type="ECO:0000256" key="2">
    <source>
        <dbReference type="SAM" id="Phobius"/>
    </source>
</evidence>
<reference evidence="3 4" key="1">
    <citation type="submission" date="2016-06" db="EMBL/GenBank/DDBJ databases">
        <title>Evolution of pathogenesis and genome organization in the Tremellales.</title>
        <authorList>
            <person name="Cuomo C."/>
            <person name="Litvintseva A."/>
            <person name="Heitman J."/>
            <person name="Chen Y."/>
            <person name="Sun S."/>
            <person name="Springer D."/>
            <person name="Dromer F."/>
            <person name="Young S."/>
            <person name="Zeng Q."/>
            <person name="Chapman S."/>
            <person name="Gujja S."/>
            <person name="Saif S."/>
            <person name="Birren B."/>
        </authorList>
    </citation>
    <scope>NUCLEOTIDE SEQUENCE [LARGE SCALE GENOMIC DNA]</scope>
    <source>
        <strain evidence="3 4">ATCC 28783</strain>
    </source>
</reference>
<gene>
    <name evidence="3" type="ORF">M231_00684</name>
</gene>
<sequence length="354" mass="38500">MPREAYPDPNLDPSPTMAEMLEDRDVVTVSVVASSDPTTTAVTTKSSFPVAIAIPALVGGMVLAVALFGLWYWISKRRKREHRMRWEAAQRHKARQRANTAPTRPSASSSRKPSGPIAKAQFTEKEHAPPVPVLAKTYDPQPKMEYGYGYAPELPPQQSYNPYPVQPTIEHDPYATSAESSPTSSGGLQEQQTDFSPKPSRPSRSTARIAAAESAAARAVADPIARHKPNKPSPLALKAEQKAPKWGEGPFRSPPPESDNQEHLTPDNHQDDNVQHANRQAASGEWGVALGSPTGDGFGTEQHTTAPVESHYTDDPYLSHTNNRVPSGQYSTDPYAVYHGEPPVPLPPKTGGWV</sequence>
<dbReference type="Proteomes" id="UP000289152">
    <property type="component" value="Unassembled WGS sequence"/>
</dbReference>
<feature type="compositionally biased region" description="Low complexity" evidence="1">
    <location>
        <begin position="203"/>
        <end position="223"/>
    </location>
</feature>
<feature type="compositionally biased region" description="Polar residues" evidence="1">
    <location>
        <begin position="319"/>
        <end position="332"/>
    </location>
</feature>
<organism evidence="3 4">
    <name type="scientific">Tremella mesenterica</name>
    <name type="common">Jelly fungus</name>
    <dbReference type="NCBI Taxonomy" id="5217"/>
    <lineage>
        <taxon>Eukaryota</taxon>
        <taxon>Fungi</taxon>
        <taxon>Dikarya</taxon>
        <taxon>Basidiomycota</taxon>
        <taxon>Agaricomycotina</taxon>
        <taxon>Tremellomycetes</taxon>
        <taxon>Tremellales</taxon>
        <taxon>Tremellaceae</taxon>
        <taxon>Tremella</taxon>
    </lineage>
</organism>